<comment type="caution">
    <text evidence="2">The sequence shown here is derived from an EMBL/GenBank/DDBJ whole genome shotgun (WGS) entry which is preliminary data.</text>
</comment>
<dbReference type="Proteomes" id="UP000297597">
    <property type="component" value="Unassembled WGS sequence"/>
</dbReference>
<dbReference type="EMBL" id="QFFZ01000001">
    <property type="protein sequence ID" value="TEB13784.1"/>
    <property type="molecule type" value="Genomic_DNA"/>
</dbReference>
<name>A0A4Y7RXT3_9FIRM</name>
<dbReference type="InterPro" id="IPR042189">
    <property type="entry name" value="RNA_pol_sigma_70_r1_1_sf"/>
</dbReference>
<dbReference type="GO" id="GO:0016987">
    <property type="term" value="F:sigma factor activity"/>
    <property type="evidence" value="ECO:0007669"/>
    <property type="project" value="InterPro"/>
</dbReference>
<evidence type="ECO:0000313" key="2">
    <source>
        <dbReference type="EMBL" id="TEB13784.1"/>
    </source>
</evidence>
<proteinExistence type="predicted"/>
<gene>
    <name evidence="2" type="ORF">Pmgp_00192</name>
</gene>
<dbReference type="Gene3D" id="1.10.220.120">
    <property type="entry name" value="Sigma-70 factor, region 1.1"/>
    <property type="match status" value="1"/>
</dbReference>
<evidence type="ECO:0000259" key="1">
    <source>
        <dbReference type="Pfam" id="PF03979"/>
    </source>
</evidence>
<reference evidence="2 3" key="1">
    <citation type="journal article" date="2018" name="Environ. Microbiol.">
        <title>Novel energy conservation strategies and behaviour of Pelotomaculum schinkii driving syntrophic propionate catabolism.</title>
        <authorList>
            <person name="Hidalgo-Ahumada C.A.P."/>
            <person name="Nobu M.K."/>
            <person name="Narihiro T."/>
            <person name="Tamaki H."/>
            <person name="Liu W.T."/>
            <person name="Kamagata Y."/>
            <person name="Stams A.J.M."/>
            <person name="Imachi H."/>
            <person name="Sousa D.Z."/>
        </authorList>
    </citation>
    <scope>NUCLEOTIDE SEQUENCE [LARGE SCALE GENOMIC DNA]</scope>
    <source>
        <strain evidence="2 3">MGP</strain>
    </source>
</reference>
<evidence type="ECO:0000313" key="3">
    <source>
        <dbReference type="Proteomes" id="UP000297597"/>
    </source>
</evidence>
<dbReference type="GO" id="GO:0003677">
    <property type="term" value="F:DNA binding"/>
    <property type="evidence" value="ECO:0007669"/>
    <property type="project" value="InterPro"/>
</dbReference>
<keyword evidence="3" id="KW-1185">Reference proteome</keyword>
<accession>A0A4Y7RXT3</accession>
<sequence length="219" mass="26096">MVDSEFIFEKCLHDLQRHSNKLHGYITYNDIAEVFAARKLDTTIEAIDRICELLEKEEIKIVDHIPEDIVLSKGTAPYQENNIYRNNKTRPLFRPLHFLCDSSCDPFQDILYCSEKTIDYLLDLALISDDSLTFQDIFKVKEDFNLSEKELYYLCEFISSYGIEIQVLDNIFERTKYIDRQYSEYGEIEFGEPNLFYNDFYIDCYLKYVLRLERILQKG</sequence>
<protein>
    <recommendedName>
        <fullName evidence="1">RNA polymerase sigma factor 70 region 1.1 domain-containing protein</fullName>
    </recommendedName>
</protein>
<dbReference type="Pfam" id="PF03979">
    <property type="entry name" value="Sigma70_r1_1"/>
    <property type="match status" value="1"/>
</dbReference>
<dbReference type="RefSeq" id="WP_134212083.1">
    <property type="nucleotide sequence ID" value="NZ_QFFZ01000001.1"/>
</dbReference>
<dbReference type="InterPro" id="IPR007127">
    <property type="entry name" value="RNA_pol_sigma_70_r1_1"/>
</dbReference>
<feature type="domain" description="RNA polymerase sigma factor 70 region 1.1" evidence="1">
    <location>
        <begin position="20"/>
        <end position="70"/>
    </location>
</feature>
<organism evidence="2 3">
    <name type="scientific">Pelotomaculum propionicicum</name>
    <dbReference type="NCBI Taxonomy" id="258475"/>
    <lineage>
        <taxon>Bacteria</taxon>
        <taxon>Bacillati</taxon>
        <taxon>Bacillota</taxon>
        <taxon>Clostridia</taxon>
        <taxon>Eubacteriales</taxon>
        <taxon>Desulfotomaculaceae</taxon>
        <taxon>Pelotomaculum</taxon>
    </lineage>
</organism>
<dbReference type="AlphaFoldDB" id="A0A4Y7RXT3"/>